<organism evidence="1 2">
    <name type="scientific">Filimonas zeae</name>
    <dbReference type="NCBI Taxonomy" id="1737353"/>
    <lineage>
        <taxon>Bacteria</taxon>
        <taxon>Pseudomonadati</taxon>
        <taxon>Bacteroidota</taxon>
        <taxon>Chitinophagia</taxon>
        <taxon>Chitinophagales</taxon>
        <taxon>Chitinophagaceae</taxon>
        <taxon>Filimonas</taxon>
    </lineage>
</organism>
<dbReference type="AlphaFoldDB" id="A0A917IQ28"/>
<evidence type="ECO:0000313" key="1">
    <source>
        <dbReference type="EMBL" id="GGH58462.1"/>
    </source>
</evidence>
<dbReference type="SUPFAM" id="SSF48452">
    <property type="entry name" value="TPR-like"/>
    <property type="match status" value="1"/>
</dbReference>
<evidence type="ECO:0000313" key="2">
    <source>
        <dbReference type="Proteomes" id="UP000627292"/>
    </source>
</evidence>
<dbReference type="Gene3D" id="1.25.40.10">
    <property type="entry name" value="Tetratricopeptide repeat domain"/>
    <property type="match status" value="1"/>
</dbReference>
<name>A0A917IQ28_9BACT</name>
<accession>A0A917IQ28</accession>
<sequence>MEKILKPYTIVPRDLYVKRDADRQVFNILKDMGRPGYVLVARQMGKTNLLLNAKRELETDEDVFVYVDLSNSFESMKECFENIIDIACETNMDKFQDAYSSILKFRVENKEMSPHKLHGIELRNLLKCTKGKIVIILDEIDALTKTAYSDQVFAQIRSVYFSRVNYPELNNLTYLLSGVVEPTEIIKNPKISPFNIGQKIFLNDFNKAEFFEFLDKAGLKVESKIADRIFYWTNGSPRMTWDICSELESIETASPIDEYIIDNLVHEGYLKSFDRPPVDNIRELVKNDREIRLAIGEIYKGNVAGVTDKVKNKLYLAGVINYYEDSVEIKNEIIRKSISPEWLKSVDKLERGVLKLALDAFGDEEFSDSLAYFEEFLSKDDFSYEMKDTYYYYMGFSAYNLGRLEVAKRYLSEANFDIDASAGLYQRRLHLLGICCYYIKDVSGAIAALEEIYSVGIKNDVYFRAVLDLACIKSFDNDSDEIKRAESLIDEILEDDLSKYKIKPSVIKEIISVANFRKANVLQYFDKPRAREYYHSSLISAPDTFKPSILLGLYELSEDSEKAEALRCVVGNIEENSLLPINSDLQNFQIEYNLYHIHKILLETFRICGEYYFEETLNKFSSKEGFVDKFRFLMGASMLAFGHSDDKYGIEILTYLINYPEYGDMDSASQIPVIRFLISFGAELKQDKIDAYWEYLDNNNTTTIDSYDFEAVLRIAVECLEKDQLDTVLDVIRRFRSYASKVDERTAVNYLLFDHLELNVHKIKGDERLVKLKAATILSKVESATASGNVVGLMKYANLSVIKSNALNALQSLHKPIPIRVVREYGRNEIVRVRYNDGKVVEAKFKRLKDDLERDLCVIVE</sequence>
<reference evidence="1" key="1">
    <citation type="journal article" date="2014" name="Int. J. Syst. Evol. Microbiol.">
        <title>Complete genome sequence of Corynebacterium casei LMG S-19264T (=DSM 44701T), isolated from a smear-ripened cheese.</title>
        <authorList>
            <consortium name="US DOE Joint Genome Institute (JGI-PGF)"/>
            <person name="Walter F."/>
            <person name="Albersmeier A."/>
            <person name="Kalinowski J."/>
            <person name="Ruckert C."/>
        </authorList>
    </citation>
    <scope>NUCLEOTIDE SEQUENCE</scope>
    <source>
        <strain evidence="1">CGMCC 1.15290</strain>
    </source>
</reference>
<proteinExistence type="predicted"/>
<dbReference type="Pfam" id="PF14516">
    <property type="entry name" value="AAA_35"/>
    <property type="match status" value="1"/>
</dbReference>
<comment type="caution">
    <text evidence="1">The sequence shown here is derived from an EMBL/GenBank/DDBJ whole genome shotgun (WGS) entry which is preliminary data.</text>
</comment>
<protein>
    <recommendedName>
        <fullName evidence="3">AAA-like domain-containing protein</fullName>
    </recommendedName>
</protein>
<keyword evidence="2" id="KW-1185">Reference proteome</keyword>
<dbReference type="InterPro" id="IPR027417">
    <property type="entry name" value="P-loop_NTPase"/>
</dbReference>
<dbReference type="RefSeq" id="WP_188950241.1">
    <property type="nucleotide sequence ID" value="NZ_BMIB01000001.1"/>
</dbReference>
<dbReference type="EMBL" id="BMIB01000001">
    <property type="protein sequence ID" value="GGH58462.1"/>
    <property type="molecule type" value="Genomic_DNA"/>
</dbReference>
<gene>
    <name evidence="1" type="ORF">GCM10011379_04220</name>
</gene>
<evidence type="ECO:0008006" key="3">
    <source>
        <dbReference type="Google" id="ProtNLM"/>
    </source>
</evidence>
<reference evidence="1" key="2">
    <citation type="submission" date="2020-09" db="EMBL/GenBank/DDBJ databases">
        <authorList>
            <person name="Sun Q."/>
            <person name="Zhou Y."/>
        </authorList>
    </citation>
    <scope>NUCLEOTIDE SEQUENCE</scope>
    <source>
        <strain evidence="1">CGMCC 1.15290</strain>
    </source>
</reference>
<dbReference type="Proteomes" id="UP000627292">
    <property type="component" value="Unassembled WGS sequence"/>
</dbReference>
<dbReference type="SUPFAM" id="SSF52540">
    <property type="entry name" value="P-loop containing nucleoside triphosphate hydrolases"/>
    <property type="match status" value="1"/>
</dbReference>
<dbReference type="Gene3D" id="3.40.50.300">
    <property type="entry name" value="P-loop containing nucleotide triphosphate hydrolases"/>
    <property type="match status" value="1"/>
</dbReference>
<dbReference type="InterPro" id="IPR011990">
    <property type="entry name" value="TPR-like_helical_dom_sf"/>
</dbReference>